<dbReference type="EMBL" id="JWLZ01000010">
    <property type="protein sequence ID" value="KHT65418.1"/>
    <property type="molecule type" value="Genomic_DNA"/>
</dbReference>
<dbReference type="AlphaFoldDB" id="A0A0B9G9K8"/>
<dbReference type="RefSeq" id="WP_039456756.1">
    <property type="nucleotide sequence ID" value="NZ_JWLZ01000010.1"/>
</dbReference>
<sequence length="156" mass="17888">MLIRRLYTICLLALLWCVNIAMAQPIESFNDPILSPEVTTELSSRLLGAERKWPVQTTDFATITQDDDRSVFDEGHEAYIFNALRRIKSVDQYAGMGIKPVFSQVFEFHPPSYLHRALTPTALPTLQSHWVGHIPHNHNRLSGWKEGNLLYSHRFG</sequence>
<gene>
    <name evidence="2" type="ORF">RJ45_01195</name>
</gene>
<dbReference type="Proteomes" id="UP000031278">
    <property type="component" value="Unassembled WGS sequence"/>
</dbReference>
<proteinExistence type="predicted"/>
<accession>A0A0B9G9K8</accession>
<feature type="signal peptide" evidence="1">
    <location>
        <begin position="1"/>
        <end position="23"/>
    </location>
</feature>
<protein>
    <submittedName>
        <fullName evidence="2">Uncharacterized protein</fullName>
    </submittedName>
</protein>
<comment type="caution">
    <text evidence="2">The sequence shown here is derived from an EMBL/GenBank/DDBJ whole genome shotgun (WGS) entry which is preliminary data.</text>
</comment>
<evidence type="ECO:0000313" key="2">
    <source>
        <dbReference type="EMBL" id="KHT65418.1"/>
    </source>
</evidence>
<evidence type="ECO:0000313" key="3">
    <source>
        <dbReference type="Proteomes" id="UP000031278"/>
    </source>
</evidence>
<feature type="chain" id="PRO_5002141741" evidence="1">
    <location>
        <begin position="24"/>
        <end position="156"/>
    </location>
</feature>
<name>A0A0B9G9K8_9GAMM</name>
<evidence type="ECO:0000256" key="1">
    <source>
        <dbReference type="SAM" id="SignalP"/>
    </source>
</evidence>
<reference evidence="2 3" key="1">
    <citation type="submission" date="2014-12" db="EMBL/GenBank/DDBJ databases">
        <title>Genome sequencing of Photobacterium gaetbulicola AD005a.</title>
        <authorList>
            <person name="Adrian T.G.S."/>
            <person name="Chan K.G."/>
        </authorList>
    </citation>
    <scope>NUCLEOTIDE SEQUENCE [LARGE SCALE GENOMIC DNA]</scope>
    <source>
        <strain evidence="2 3">AD005a</strain>
    </source>
</reference>
<keyword evidence="1" id="KW-0732">Signal</keyword>
<organism evidence="2 3">
    <name type="scientific">Photobacterium gaetbulicola</name>
    <dbReference type="NCBI Taxonomy" id="1295392"/>
    <lineage>
        <taxon>Bacteria</taxon>
        <taxon>Pseudomonadati</taxon>
        <taxon>Pseudomonadota</taxon>
        <taxon>Gammaproteobacteria</taxon>
        <taxon>Vibrionales</taxon>
        <taxon>Vibrionaceae</taxon>
        <taxon>Photobacterium</taxon>
    </lineage>
</organism>